<comment type="catalytic activity">
    <reaction evidence="10">
        <text>L-histidinol phosphate + 2-oxoglutarate = 3-(imidazol-4-yl)-2-oxopropyl phosphate + L-glutamate</text>
        <dbReference type="Rhea" id="RHEA:23744"/>
        <dbReference type="ChEBI" id="CHEBI:16810"/>
        <dbReference type="ChEBI" id="CHEBI:29985"/>
        <dbReference type="ChEBI" id="CHEBI:57766"/>
        <dbReference type="ChEBI" id="CHEBI:57980"/>
        <dbReference type="EC" id="2.6.1.9"/>
    </reaction>
</comment>
<feature type="domain" description="Aminotransferase class I/classII large" evidence="13">
    <location>
        <begin position="38"/>
        <end position="356"/>
    </location>
</feature>
<comment type="caution">
    <text evidence="14">The sequence shown here is derived from an EMBL/GenBank/DDBJ whole genome shotgun (WGS) entry which is preliminary data.</text>
</comment>
<accession>A0ABW0T3F4</accession>
<evidence type="ECO:0000313" key="14">
    <source>
        <dbReference type="EMBL" id="MFC5583916.1"/>
    </source>
</evidence>
<protein>
    <recommendedName>
        <fullName evidence="4">histidinol-phosphate transaminase</fullName>
        <ecNumber evidence="4">2.6.1.9</ecNumber>
    </recommendedName>
</protein>
<dbReference type="CDD" id="cd00609">
    <property type="entry name" value="AAT_like"/>
    <property type="match status" value="1"/>
</dbReference>
<proteinExistence type="inferred from homology"/>
<keyword evidence="6" id="KW-0028">Amino-acid biosynthesis</keyword>
<evidence type="ECO:0000256" key="9">
    <source>
        <dbReference type="ARBA" id="ARBA00023102"/>
    </source>
</evidence>
<dbReference type="EC" id="2.6.1.9" evidence="4"/>
<dbReference type="GO" id="GO:0008483">
    <property type="term" value="F:transaminase activity"/>
    <property type="evidence" value="ECO:0007669"/>
    <property type="project" value="UniProtKB-KW"/>
</dbReference>
<dbReference type="SUPFAM" id="SSF53383">
    <property type="entry name" value="PLP-dependent transferases"/>
    <property type="match status" value="1"/>
</dbReference>
<dbReference type="PROSITE" id="PS00599">
    <property type="entry name" value="AA_TRANSFER_CLASS_2"/>
    <property type="match status" value="1"/>
</dbReference>
<dbReference type="InterPro" id="IPR001917">
    <property type="entry name" value="Aminotrans_II_pyridoxalP_BS"/>
</dbReference>
<evidence type="ECO:0000256" key="3">
    <source>
        <dbReference type="ARBA" id="ARBA00007970"/>
    </source>
</evidence>
<keyword evidence="7" id="KW-0808">Transferase</keyword>
<keyword evidence="8 11" id="KW-0663">Pyridoxal phosphate</keyword>
<evidence type="ECO:0000256" key="5">
    <source>
        <dbReference type="ARBA" id="ARBA00022576"/>
    </source>
</evidence>
<evidence type="ECO:0000256" key="11">
    <source>
        <dbReference type="RuleBase" id="RU003693"/>
    </source>
</evidence>
<sequence>MTRRPPLTPLAQSLPSTVPFVGPETQERAAGRPFRARLGANENGFGPSPRVFEAIGSAAHHVWKYGDPESSDLRTALAGEHGVKPENIVVGEGIDGLLGLVARLFIEPGTPVVTSLGGYPTFNYHVAGFGGRLVTVPYAGDYENLEGLRDAALAENAPLVYLSNPDNPMGTWWEADEIQGFIESLPETSMLILDEAYGETAPASALPRFEPDRPNVLRMRTFSKAYALAGMRCGYAIGEPETIRAFDKIRNHFGMPGITQAASLAALQDKTYLRETLHRIGVCRDRIAAIASANGLDSIPSATNFVAIDCGGKSTAEAVMQGLLERDVFVRKPATPGLDRCIRVSVGPDQEIDVFEEAFAEALAAAHNQR</sequence>
<evidence type="ECO:0000256" key="1">
    <source>
        <dbReference type="ARBA" id="ARBA00001933"/>
    </source>
</evidence>
<dbReference type="PANTHER" id="PTHR43643:SF6">
    <property type="entry name" value="HISTIDINOL-PHOSPHATE AMINOTRANSFERASE"/>
    <property type="match status" value="1"/>
</dbReference>
<dbReference type="Gene3D" id="3.90.1150.10">
    <property type="entry name" value="Aspartate Aminotransferase, domain 1"/>
    <property type="match status" value="1"/>
</dbReference>
<evidence type="ECO:0000256" key="4">
    <source>
        <dbReference type="ARBA" id="ARBA00012748"/>
    </source>
</evidence>
<dbReference type="NCBIfam" id="NF006014">
    <property type="entry name" value="PRK08153.1"/>
    <property type="match status" value="1"/>
</dbReference>
<dbReference type="EMBL" id="JBHSNB010000001">
    <property type="protein sequence ID" value="MFC5583916.1"/>
    <property type="molecule type" value="Genomic_DNA"/>
</dbReference>
<dbReference type="InterPro" id="IPR015422">
    <property type="entry name" value="PyrdxlP-dep_Trfase_small"/>
</dbReference>
<dbReference type="Gene3D" id="3.40.640.10">
    <property type="entry name" value="Type I PLP-dependent aspartate aminotransferase-like (Major domain)"/>
    <property type="match status" value="1"/>
</dbReference>
<reference evidence="15" key="1">
    <citation type="journal article" date="2019" name="Int. J. Syst. Evol. Microbiol.">
        <title>The Global Catalogue of Microorganisms (GCM) 10K type strain sequencing project: providing services to taxonomists for standard genome sequencing and annotation.</title>
        <authorList>
            <consortium name="The Broad Institute Genomics Platform"/>
            <consortium name="The Broad Institute Genome Sequencing Center for Infectious Disease"/>
            <person name="Wu L."/>
            <person name="Ma J."/>
        </authorList>
    </citation>
    <scope>NUCLEOTIDE SEQUENCE [LARGE SCALE GENOMIC DNA]</scope>
    <source>
        <strain evidence="15">JCM 3366</strain>
    </source>
</reference>
<dbReference type="RefSeq" id="WP_223020239.1">
    <property type="nucleotide sequence ID" value="NZ_CP078143.1"/>
</dbReference>
<dbReference type="InterPro" id="IPR050106">
    <property type="entry name" value="HistidinolP_aminotransfase"/>
</dbReference>
<dbReference type="PANTHER" id="PTHR43643">
    <property type="entry name" value="HISTIDINOL-PHOSPHATE AMINOTRANSFERASE 2"/>
    <property type="match status" value="1"/>
</dbReference>
<evidence type="ECO:0000256" key="2">
    <source>
        <dbReference type="ARBA" id="ARBA00005011"/>
    </source>
</evidence>
<comment type="pathway">
    <text evidence="2">Amino-acid biosynthesis; L-histidine biosynthesis; L-histidine from 5-phospho-alpha-D-ribose 1-diphosphate: step 7/9.</text>
</comment>
<evidence type="ECO:0000256" key="7">
    <source>
        <dbReference type="ARBA" id="ARBA00022679"/>
    </source>
</evidence>
<dbReference type="Proteomes" id="UP001596107">
    <property type="component" value="Unassembled WGS sequence"/>
</dbReference>
<evidence type="ECO:0000256" key="12">
    <source>
        <dbReference type="SAM" id="MobiDB-lite"/>
    </source>
</evidence>
<evidence type="ECO:0000256" key="10">
    <source>
        <dbReference type="ARBA" id="ARBA00047481"/>
    </source>
</evidence>
<keyword evidence="15" id="KW-1185">Reference proteome</keyword>
<dbReference type="InterPro" id="IPR004839">
    <property type="entry name" value="Aminotransferase_I/II_large"/>
</dbReference>
<evidence type="ECO:0000256" key="8">
    <source>
        <dbReference type="ARBA" id="ARBA00022898"/>
    </source>
</evidence>
<dbReference type="InterPro" id="IPR015424">
    <property type="entry name" value="PyrdxlP-dep_Trfase"/>
</dbReference>
<name>A0ABW0T3F4_9HYPH</name>
<dbReference type="Pfam" id="PF00155">
    <property type="entry name" value="Aminotran_1_2"/>
    <property type="match status" value="1"/>
</dbReference>
<comment type="similarity">
    <text evidence="3">Belongs to the class-II pyridoxal-phosphate-dependent aminotransferase family. Histidinol-phosphate aminotransferase subfamily.</text>
</comment>
<comment type="cofactor">
    <cofactor evidence="1 11">
        <name>pyridoxal 5'-phosphate</name>
        <dbReference type="ChEBI" id="CHEBI:597326"/>
    </cofactor>
</comment>
<dbReference type="InterPro" id="IPR015421">
    <property type="entry name" value="PyrdxlP-dep_Trfase_major"/>
</dbReference>
<keyword evidence="5 14" id="KW-0032">Aminotransferase</keyword>
<organism evidence="14 15">
    <name type="scientific">Nitratireductor kimnyeongensis</name>
    <dbReference type="NCBI Taxonomy" id="430679"/>
    <lineage>
        <taxon>Bacteria</taxon>
        <taxon>Pseudomonadati</taxon>
        <taxon>Pseudomonadota</taxon>
        <taxon>Alphaproteobacteria</taxon>
        <taxon>Hyphomicrobiales</taxon>
        <taxon>Phyllobacteriaceae</taxon>
        <taxon>Nitratireductor</taxon>
    </lineage>
</organism>
<evidence type="ECO:0000259" key="13">
    <source>
        <dbReference type="Pfam" id="PF00155"/>
    </source>
</evidence>
<keyword evidence="9" id="KW-0368">Histidine biosynthesis</keyword>
<evidence type="ECO:0000256" key="6">
    <source>
        <dbReference type="ARBA" id="ARBA00022605"/>
    </source>
</evidence>
<feature type="region of interest" description="Disordered" evidence="12">
    <location>
        <begin position="1"/>
        <end position="30"/>
    </location>
</feature>
<gene>
    <name evidence="14" type="ORF">ACFPOD_02250</name>
</gene>
<evidence type="ECO:0000313" key="15">
    <source>
        <dbReference type="Proteomes" id="UP001596107"/>
    </source>
</evidence>